<dbReference type="Gene3D" id="1.25.40.10">
    <property type="entry name" value="Tetratricopeptide repeat domain"/>
    <property type="match status" value="2"/>
</dbReference>
<accession>A0A1V4AV42</accession>
<sequence>MLDSNLQQPVDILNHQAKQALINGNMHMSRDLLSKIFSQSPNDVKALNNFAVTEILQNNWISAEEILTKVLHVDPPNDVAHRNTKYLGDQVVFSKTISEVENLIQSGEYAQARELLENILKIDDKQCDAFNSLAVISILENNLNSARYFLEKVLSIDNTNEIAKENLKYLDQLQQSDASSVRCSVNT</sequence>
<dbReference type="EMBL" id="AYTS01000053">
    <property type="protein sequence ID" value="OOP56986.1"/>
    <property type="molecule type" value="Genomic_DNA"/>
</dbReference>
<reference evidence="1 2" key="1">
    <citation type="journal article" date="2017" name="Water Res.">
        <title>Discovery and metagenomic analysis of an anammox bacterial enrichment related to Candidatus "Brocadia caroliniensis" in a full-scale glycerol-fed nitritation-denitritation separate centrate treatment process.</title>
        <authorList>
            <person name="Park H."/>
            <person name="Brotto A.C."/>
            <person name="van Loosdrecht M.C."/>
            <person name="Chandran K."/>
        </authorList>
    </citation>
    <scope>NUCLEOTIDE SEQUENCE [LARGE SCALE GENOMIC DNA]</scope>
    <source>
        <strain evidence="1">26THWARD</strain>
    </source>
</reference>
<dbReference type="InterPro" id="IPR011990">
    <property type="entry name" value="TPR-like_helical_dom_sf"/>
</dbReference>
<organism evidence="1 2">
    <name type="scientific">Candidatus Brocadia carolinensis</name>
    <dbReference type="NCBI Taxonomy" id="1004156"/>
    <lineage>
        <taxon>Bacteria</taxon>
        <taxon>Pseudomonadati</taxon>
        <taxon>Planctomycetota</taxon>
        <taxon>Candidatus Brocadiia</taxon>
        <taxon>Candidatus Brocadiales</taxon>
        <taxon>Candidatus Brocadiaceae</taxon>
        <taxon>Candidatus Brocadia</taxon>
    </lineage>
</organism>
<evidence type="ECO:0000313" key="1">
    <source>
        <dbReference type="EMBL" id="OOP56986.1"/>
    </source>
</evidence>
<dbReference type="Proteomes" id="UP000189681">
    <property type="component" value="Unassembled WGS sequence"/>
</dbReference>
<gene>
    <name evidence="1" type="ORF">AYP45_06080</name>
</gene>
<protein>
    <submittedName>
        <fullName evidence="1">Uncharacterized protein</fullName>
    </submittedName>
</protein>
<dbReference type="STRING" id="1004156.AYP45_06080"/>
<dbReference type="SMART" id="SM00028">
    <property type="entry name" value="TPR"/>
    <property type="match status" value="3"/>
</dbReference>
<name>A0A1V4AV42_9BACT</name>
<proteinExistence type="predicted"/>
<dbReference type="InterPro" id="IPR019734">
    <property type="entry name" value="TPR_rpt"/>
</dbReference>
<comment type="caution">
    <text evidence="1">The sequence shown here is derived from an EMBL/GenBank/DDBJ whole genome shotgun (WGS) entry which is preliminary data.</text>
</comment>
<dbReference type="AlphaFoldDB" id="A0A1V4AV42"/>
<dbReference type="SUPFAM" id="SSF48452">
    <property type="entry name" value="TPR-like"/>
    <property type="match status" value="1"/>
</dbReference>
<evidence type="ECO:0000313" key="2">
    <source>
        <dbReference type="Proteomes" id="UP000189681"/>
    </source>
</evidence>